<gene>
    <name evidence="2" type="ORF">Q31b_00880</name>
</gene>
<dbReference type="Proteomes" id="UP000315471">
    <property type="component" value="Unassembled WGS sequence"/>
</dbReference>
<feature type="compositionally biased region" description="Polar residues" evidence="1">
    <location>
        <begin position="90"/>
        <end position="103"/>
    </location>
</feature>
<name>A0A5C6EAC2_9BACT</name>
<evidence type="ECO:0000313" key="2">
    <source>
        <dbReference type="EMBL" id="TWU44917.1"/>
    </source>
</evidence>
<evidence type="ECO:0000256" key="1">
    <source>
        <dbReference type="SAM" id="MobiDB-lite"/>
    </source>
</evidence>
<protein>
    <submittedName>
        <fullName evidence="2">Uncharacterized protein</fullName>
    </submittedName>
</protein>
<dbReference type="AlphaFoldDB" id="A0A5C6EAC2"/>
<feature type="region of interest" description="Disordered" evidence="1">
    <location>
        <begin position="1"/>
        <end position="22"/>
    </location>
</feature>
<organism evidence="2 3">
    <name type="scientific">Novipirellula aureliae</name>
    <dbReference type="NCBI Taxonomy" id="2527966"/>
    <lineage>
        <taxon>Bacteria</taxon>
        <taxon>Pseudomonadati</taxon>
        <taxon>Planctomycetota</taxon>
        <taxon>Planctomycetia</taxon>
        <taxon>Pirellulales</taxon>
        <taxon>Pirellulaceae</taxon>
        <taxon>Novipirellula</taxon>
    </lineage>
</organism>
<keyword evidence="3" id="KW-1185">Reference proteome</keyword>
<comment type="caution">
    <text evidence="2">The sequence shown here is derived from an EMBL/GenBank/DDBJ whole genome shotgun (WGS) entry which is preliminary data.</text>
</comment>
<reference evidence="2 3" key="1">
    <citation type="submission" date="2019-02" db="EMBL/GenBank/DDBJ databases">
        <title>Deep-cultivation of Planctomycetes and their phenomic and genomic characterization uncovers novel biology.</title>
        <authorList>
            <person name="Wiegand S."/>
            <person name="Jogler M."/>
            <person name="Boedeker C."/>
            <person name="Pinto D."/>
            <person name="Vollmers J."/>
            <person name="Rivas-Marin E."/>
            <person name="Kohn T."/>
            <person name="Peeters S.H."/>
            <person name="Heuer A."/>
            <person name="Rast P."/>
            <person name="Oberbeckmann S."/>
            <person name="Bunk B."/>
            <person name="Jeske O."/>
            <person name="Meyerdierks A."/>
            <person name="Storesund J.E."/>
            <person name="Kallscheuer N."/>
            <person name="Luecker S."/>
            <person name="Lage O.M."/>
            <person name="Pohl T."/>
            <person name="Merkel B.J."/>
            <person name="Hornburger P."/>
            <person name="Mueller R.-W."/>
            <person name="Bruemmer F."/>
            <person name="Labrenz M."/>
            <person name="Spormann A.M."/>
            <person name="Op Den Camp H."/>
            <person name="Overmann J."/>
            <person name="Amann R."/>
            <person name="Jetten M.S.M."/>
            <person name="Mascher T."/>
            <person name="Medema M.H."/>
            <person name="Devos D.P."/>
            <person name="Kaster A.-K."/>
            <person name="Ovreas L."/>
            <person name="Rohde M."/>
            <person name="Galperin M.Y."/>
            <person name="Jogler C."/>
        </authorList>
    </citation>
    <scope>NUCLEOTIDE SEQUENCE [LARGE SCALE GENOMIC DNA]</scope>
    <source>
        <strain evidence="2 3">Q31b</strain>
    </source>
</reference>
<proteinExistence type="predicted"/>
<sequence>MFKSRTNETTISDNAKKYDPYDQRTYGNVWTRVWKNHDRRGQAYLTFSQHRLYEQDGVQGVAKSFRTEDFEDVIRGAQWVAGVVATLSANSEPRQPQRRTQNVRPLPERQAN</sequence>
<dbReference type="EMBL" id="SJPY01000001">
    <property type="protein sequence ID" value="TWU44917.1"/>
    <property type="molecule type" value="Genomic_DNA"/>
</dbReference>
<accession>A0A5C6EAC2</accession>
<feature type="region of interest" description="Disordered" evidence="1">
    <location>
        <begin position="90"/>
        <end position="112"/>
    </location>
</feature>
<dbReference type="RefSeq" id="WP_146597732.1">
    <property type="nucleotide sequence ID" value="NZ_SJPY01000001.1"/>
</dbReference>
<evidence type="ECO:0000313" key="3">
    <source>
        <dbReference type="Proteomes" id="UP000315471"/>
    </source>
</evidence>